<proteinExistence type="predicted"/>
<dbReference type="EMBL" id="UINC01053988">
    <property type="protein sequence ID" value="SVB71167.1"/>
    <property type="molecule type" value="Genomic_DNA"/>
</dbReference>
<protein>
    <recommendedName>
        <fullName evidence="2">Leucine Rich repeats (2 copies)</fullName>
    </recommendedName>
</protein>
<feature type="non-terminal residue" evidence="1">
    <location>
        <position position="258"/>
    </location>
</feature>
<sequence>MVPQSVFYFEREKRFIERLKLILDDREPSQGQAPIQLASSINGTVEKLVRKRFGWAMHDGNFTDEGLAKVGQLFFVNTDLQNTDLKDLSKYPQLSSLGINRSPQVTDEGIRELAKIKQIKKLTLSGPWITDSTLGELGKLTHLEKISVYKSKATGDGYAKLQHALPGCNVYVDWTPPFNSRRKFEILLPLVPATLSGDDRAELIRAAVGKAIGRPANQVTQADWQKPTELNFIFSKITDDCLKEVGALRQLKKLQLDN</sequence>
<evidence type="ECO:0008006" key="2">
    <source>
        <dbReference type="Google" id="ProtNLM"/>
    </source>
</evidence>
<dbReference type="InterPro" id="IPR032675">
    <property type="entry name" value="LRR_dom_sf"/>
</dbReference>
<accession>A0A382G9C7</accession>
<reference evidence="1" key="1">
    <citation type="submission" date="2018-05" db="EMBL/GenBank/DDBJ databases">
        <authorList>
            <person name="Lanie J.A."/>
            <person name="Ng W.-L."/>
            <person name="Kazmierczak K.M."/>
            <person name="Andrzejewski T.M."/>
            <person name="Davidsen T.M."/>
            <person name="Wayne K.J."/>
            <person name="Tettelin H."/>
            <person name="Glass J.I."/>
            <person name="Rusch D."/>
            <person name="Podicherti R."/>
            <person name="Tsui H.-C.T."/>
            <person name="Winkler M.E."/>
        </authorList>
    </citation>
    <scope>NUCLEOTIDE SEQUENCE</scope>
</reference>
<dbReference type="SUPFAM" id="SSF52047">
    <property type="entry name" value="RNI-like"/>
    <property type="match status" value="1"/>
</dbReference>
<gene>
    <name evidence="1" type="ORF">METZ01_LOCUS224021</name>
</gene>
<name>A0A382G9C7_9ZZZZ</name>
<organism evidence="1">
    <name type="scientific">marine metagenome</name>
    <dbReference type="NCBI Taxonomy" id="408172"/>
    <lineage>
        <taxon>unclassified sequences</taxon>
        <taxon>metagenomes</taxon>
        <taxon>ecological metagenomes</taxon>
    </lineage>
</organism>
<dbReference type="Gene3D" id="3.80.10.10">
    <property type="entry name" value="Ribonuclease Inhibitor"/>
    <property type="match status" value="1"/>
</dbReference>
<evidence type="ECO:0000313" key="1">
    <source>
        <dbReference type="EMBL" id="SVB71167.1"/>
    </source>
</evidence>
<dbReference type="AlphaFoldDB" id="A0A382G9C7"/>